<evidence type="ECO:0000313" key="1">
    <source>
        <dbReference type="EMBL" id="GER71240.1"/>
    </source>
</evidence>
<dbReference type="Pfam" id="PF10955">
    <property type="entry name" value="Fin"/>
    <property type="match status" value="1"/>
</dbReference>
<gene>
    <name evidence="1" type="primary">fin</name>
    <name evidence="1" type="ORF">BpJC7_25430</name>
</gene>
<evidence type="ECO:0000313" key="2">
    <source>
        <dbReference type="Proteomes" id="UP000391919"/>
    </source>
</evidence>
<dbReference type="InterPro" id="IPR020115">
    <property type="entry name" value="Fin"/>
</dbReference>
<dbReference type="RefSeq" id="WP_151681549.1">
    <property type="nucleotide sequence ID" value="NZ_BKZP01000022.1"/>
</dbReference>
<accession>A0A5J4JKU8</accession>
<sequence length="75" mass="8892">MAIHYYCRHCGKKIGTIRENIEADRMGLFFLTEEERKEMVVPQGDGSVRIQSICEDCQDLFERESKFHEYGYLIQ</sequence>
<comment type="caution">
    <text evidence="1">The sequence shown here is derived from an EMBL/GenBank/DDBJ whole genome shotgun (WGS) entry which is preliminary data.</text>
</comment>
<name>A0A5J4JKU8_9BACI</name>
<keyword evidence="2" id="KW-1185">Reference proteome</keyword>
<dbReference type="EMBL" id="BKZQ01000040">
    <property type="protein sequence ID" value="GER71240.1"/>
    <property type="molecule type" value="Genomic_DNA"/>
</dbReference>
<protein>
    <submittedName>
        <fullName evidence="1">Anti-sigma-F factor Fin</fullName>
    </submittedName>
</protein>
<dbReference type="AlphaFoldDB" id="A0A5J4JKU8"/>
<organism evidence="1 2">
    <name type="scientific">Weizmannia acidilactici</name>
    <dbReference type="NCBI Taxonomy" id="2607726"/>
    <lineage>
        <taxon>Bacteria</taxon>
        <taxon>Bacillati</taxon>
        <taxon>Bacillota</taxon>
        <taxon>Bacilli</taxon>
        <taxon>Bacillales</taxon>
        <taxon>Bacillaceae</taxon>
        <taxon>Heyndrickxia</taxon>
    </lineage>
</organism>
<reference evidence="1 2" key="1">
    <citation type="submission" date="2019-09" db="EMBL/GenBank/DDBJ databases">
        <title>Draft genome sequence of Bacillus sp. JC-7.</title>
        <authorList>
            <person name="Tanaka N."/>
            <person name="Shiwa Y."/>
            <person name="Fujita N."/>
            <person name="Tanasupawat S."/>
        </authorList>
    </citation>
    <scope>NUCLEOTIDE SEQUENCE [LARGE SCALE GENOMIC DNA]</scope>
    <source>
        <strain evidence="1 2">JC-7</strain>
    </source>
</reference>
<dbReference type="GO" id="GO:0010468">
    <property type="term" value="P:regulation of gene expression"/>
    <property type="evidence" value="ECO:0007669"/>
    <property type="project" value="InterPro"/>
</dbReference>
<proteinExistence type="predicted"/>
<dbReference type="Proteomes" id="UP000391919">
    <property type="component" value="Unassembled WGS sequence"/>
</dbReference>